<dbReference type="Proteomes" id="UP001447008">
    <property type="component" value="Unassembled WGS sequence"/>
</dbReference>
<evidence type="ECO:0000313" key="4">
    <source>
        <dbReference type="Proteomes" id="UP001447008"/>
    </source>
</evidence>
<dbReference type="Gene3D" id="3.10.450.160">
    <property type="entry name" value="inner membrane protein cigr"/>
    <property type="match status" value="1"/>
</dbReference>
<evidence type="ECO:0000256" key="1">
    <source>
        <dbReference type="SAM" id="MobiDB-lite"/>
    </source>
</evidence>
<reference evidence="3 4" key="1">
    <citation type="submission" date="2024-03" db="EMBL/GenBank/DDBJ databases">
        <title>Pseudoalteromonas qingdaonensis sp. nov., isolated from the intestines of marine benthic organisms.</title>
        <authorList>
            <person name="Lin X."/>
            <person name="Fang S."/>
            <person name="Hu X."/>
        </authorList>
    </citation>
    <scope>NUCLEOTIDE SEQUENCE [LARGE SCALE GENOMIC DNA]</scope>
    <source>
        <strain evidence="3 4">YIC-827</strain>
    </source>
</reference>
<accession>A0ABU9MRK6</accession>
<sequence>MKTYLCVAVIGLSLVTGMANAKEHNDKGKGKGSLPPGLQKKVDNGGSLPPGWHKKYRQGDILDYDIYRRGRVIDSHGHDGVISIEVDNRIIRLIKNTREIVSILGR</sequence>
<dbReference type="EMBL" id="JBCGCU010000001">
    <property type="protein sequence ID" value="MEM0513947.1"/>
    <property type="molecule type" value="Genomic_DNA"/>
</dbReference>
<gene>
    <name evidence="3" type="ORF">WCN91_00600</name>
</gene>
<keyword evidence="4" id="KW-1185">Reference proteome</keyword>
<comment type="caution">
    <text evidence="3">The sequence shown here is derived from an EMBL/GenBank/DDBJ whole genome shotgun (WGS) entry which is preliminary data.</text>
</comment>
<dbReference type="RefSeq" id="WP_342675496.1">
    <property type="nucleotide sequence ID" value="NZ_JBCGCU010000001.1"/>
</dbReference>
<protein>
    <recommendedName>
        <fullName evidence="5">Nickel/cobalt transporter regulator</fullName>
    </recommendedName>
</protein>
<feature type="region of interest" description="Disordered" evidence="1">
    <location>
        <begin position="23"/>
        <end position="52"/>
    </location>
</feature>
<evidence type="ECO:0000256" key="2">
    <source>
        <dbReference type="SAM" id="SignalP"/>
    </source>
</evidence>
<evidence type="ECO:0008006" key="5">
    <source>
        <dbReference type="Google" id="ProtNLM"/>
    </source>
</evidence>
<name>A0ABU9MRK6_9GAMM</name>
<feature type="signal peptide" evidence="2">
    <location>
        <begin position="1"/>
        <end position="21"/>
    </location>
</feature>
<evidence type="ECO:0000313" key="3">
    <source>
        <dbReference type="EMBL" id="MEM0513947.1"/>
    </source>
</evidence>
<proteinExistence type="predicted"/>
<keyword evidence="2" id="KW-0732">Signal</keyword>
<organism evidence="3 4">
    <name type="scientific">Pseudoalteromonas qingdaonensis</name>
    <dbReference type="NCBI Taxonomy" id="3131913"/>
    <lineage>
        <taxon>Bacteria</taxon>
        <taxon>Pseudomonadati</taxon>
        <taxon>Pseudomonadota</taxon>
        <taxon>Gammaproteobacteria</taxon>
        <taxon>Alteromonadales</taxon>
        <taxon>Pseudoalteromonadaceae</taxon>
        <taxon>Pseudoalteromonas</taxon>
    </lineage>
</organism>
<feature type="chain" id="PRO_5047260814" description="Nickel/cobalt transporter regulator" evidence="2">
    <location>
        <begin position="22"/>
        <end position="106"/>
    </location>
</feature>